<evidence type="ECO:0000313" key="3">
    <source>
        <dbReference type="Proteomes" id="UP001331515"/>
    </source>
</evidence>
<keyword evidence="3" id="KW-1185">Reference proteome</keyword>
<dbReference type="AlphaFoldDB" id="A0AAN8HFC1"/>
<feature type="compositionally biased region" description="Polar residues" evidence="1">
    <location>
        <begin position="1"/>
        <end position="10"/>
    </location>
</feature>
<evidence type="ECO:0000313" key="2">
    <source>
        <dbReference type="EMBL" id="KAK5913626.1"/>
    </source>
</evidence>
<dbReference type="EMBL" id="JAURVH010001527">
    <property type="protein sequence ID" value="KAK5913626.1"/>
    <property type="molecule type" value="Genomic_DNA"/>
</dbReference>
<reference evidence="2 3" key="1">
    <citation type="journal article" date="2023" name="Mol. Biol. Evol.">
        <title>Genomics of Secondarily Temperate Adaptation in the Only Non-Antarctic Icefish.</title>
        <authorList>
            <person name="Rivera-Colon A.G."/>
            <person name="Rayamajhi N."/>
            <person name="Minhas B.F."/>
            <person name="Madrigal G."/>
            <person name="Bilyk K.T."/>
            <person name="Yoon V."/>
            <person name="Hune M."/>
            <person name="Gregory S."/>
            <person name="Cheng C.H.C."/>
            <person name="Catchen J.M."/>
        </authorList>
    </citation>
    <scope>NUCLEOTIDE SEQUENCE [LARGE SCALE GENOMIC DNA]</scope>
    <source>
        <tissue evidence="2">White muscle</tissue>
    </source>
</reference>
<name>A0AAN8HFC1_CHAGU</name>
<sequence length="92" mass="9706">MDFTPSQPTAHSDKTGRRATAGGGAPAAKETLSKLSKCLSRYIGVEVVPGKHLLTSISLLCEPMRPAAKGAWLIGMECLYGNSRGKGAGKYR</sequence>
<evidence type="ECO:0000256" key="1">
    <source>
        <dbReference type="SAM" id="MobiDB-lite"/>
    </source>
</evidence>
<proteinExistence type="predicted"/>
<dbReference type="Proteomes" id="UP001331515">
    <property type="component" value="Unassembled WGS sequence"/>
</dbReference>
<organism evidence="2 3">
    <name type="scientific">Champsocephalus gunnari</name>
    <name type="common">Mackerel icefish</name>
    <dbReference type="NCBI Taxonomy" id="52237"/>
    <lineage>
        <taxon>Eukaryota</taxon>
        <taxon>Metazoa</taxon>
        <taxon>Chordata</taxon>
        <taxon>Craniata</taxon>
        <taxon>Vertebrata</taxon>
        <taxon>Euteleostomi</taxon>
        <taxon>Actinopterygii</taxon>
        <taxon>Neopterygii</taxon>
        <taxon>Teleostei</taxon>
        <taxon>Neoteleostei</taxon>
        <taxon>Acanthomorphata</taxon>
        <taxon>Eupercaria</taxon>
        <taxon>Perciformes</taxon>
        <taxon>Notothenioidei</taxon>
        <taxon>Channichthyidae</taxon>
        <taxon>Champsocephalus</taxon>
    </lineage>
</organism>
<feature type="region of interest" description="Disordered" evidence="1">
    <location>
        <begin position="1"/>
        <end position="28"/>
    </location>
</feature>
<accession>A0AAN8HFC1</accession>
<protein>
    <submittedName>
        <fullName evidence="2">Uncharacterized protein</fullName>
    </submittedName>
</protein>
<gene>
    <name evidence="2" type="ORF">CgunFtcFv8_008142</name>
</gene>
<comment type="caution">
    <text evidence="2">The sequence shown here is derived from an EMBL/GenBank/DDBJ whole genome shotgun (WGS) entry which is preliminary data.</text>
</comment>